<comment type="caution">
    <text evidence="1">The sequence shown here is derived from an EMBL/GenBank/DDBJ whole genome shotgun (WGS) entry which is preliminary data.</text>
</comment>
<dbReference type="AlphaFoldDB" id="A0AAV9SVL0"/>
<evidence type="ECO:0000313" key="2">
    <source>
        <dbReference type="Proteomes" id="UP001327957"/>
    </source>
</evidence>
<gene>
    <name evidence="1" type="ORF">QIS74_12947</name>
</gene>
<reference evidence="1 2" key="1">
    <citation type="submission" date="2023-04" db="EMBL/GenBank/DDBJ databases">
        <title>Colletotrichum tabacum stain YC1 causing leaf anthracnose on Nicotiana tabacum(L.) cv.</title>
        <authorList>
            <person name="Ji Z."/>
            <person name="Wang M."/>
            <person name="Zhang J."/>
            <person name="Wang N."/>
            <person name="Zhou Z."/>
        </authorList>
    </citation>
    <scope>NUCLEOTIDE SEQUENCE [LARGE SCALE GENOMIC DNA]</scope>
    <source>
        <strain evidence="1 2">YC1</strain>
    </source>
</reference>
<accession>A0AAV9SVL0</accession>
<dbReference type="Proteomes" id="UP001327957">
    <property type="component" value="Unassembled WGS sequence"/>
</dbReference>
<dbReference type="EMBL" id="JASAOK010000053">
    <property type="protein sequence ID" value="KAK6207866.1"/>
    <property type="molecule type" value="Genomic_DNA"/>
</dbReference>
<organism evidence="1 2">
    <name type="scientific">Colletotrichum tabaci</name>
    <dbReference type="NCBI Taxonomy" id="1209068"/>
    <lineage>
        <taxon>Eukaryota</taxon>
        <taxon>Fungi</taxon>
        <taxon>Dikarya</taxon>
        <taxon>Ascomycota</taxon>
        <taxon>Pezizomycotina</taxon>
        <taxon>Sordariomycetes</taxon>
        <taxon>Hypocreomycetidae</taxon>
        <taxon>Glomerellales</taxon>
        <taxon>Glomerellaceae</taxon>
        <taxon>Colletotrichum</taxon>
        <taxon>Colletotrichum destructivum species complex</taxon>
    </lineage>
</organism>
<evidence type="ECO:0000313" key="1">
    <source>
        <dbReference type="EMBL" id="KAK6207866.1"/>
    </source>
</evidence>
<name>A0AAV9SVL0_9PEZI</name>
<protein>
    <submittedName>
        <fullName evidence="1">Uncharacterized protein</fullName>
    </submittedName>
</protein>
<proteinExistence type="predicted"/>
<keyword evidence="2" id="KW-1185">Reference proteome</keyword>
<sequence length="133" mass="14657">MNQPPQSGPNGPAVKQSLKEAKRTCEALAAALGSMDIAAVITTDKTPEEYNLAIEYRDEIAAMRTIGNNSQTSVRNMRMNASEGAIAKKLQSIDEGYHKFLADIEVLYENVVLWIEDYEKVHGRISDDSAQKA</sequence>